<protein>
    <recommendedName>
        <fullName evidence="8">Probable membrane transporter protein</fullName>
    </recommendedName>
</protein>
<dbReference type="GO" id="GO:0005886">
    <property type="term" value="C:plasma membrane"/>
    <property type="evidence" value="ECO:0007669"/>
    <property type="project" value="UniProtKB-SubCell"/>
</dbReference>
<comment type="caution">
    <text evidence="9">The sequence shown here is derived from an EMBL/GenBank/DDBJ whole genome shotgun (WGS) entry which is preliminary data.</text>
</comment>
<feature type="transmembrane region" description="Helical" evidence="8">
    <location>
        <begin position="63"/>
        <end position="81"/>
    </location>
</feature>
<evidence type="ECO:0000256" key="4">
    <source>
        <dbReference type="ARBA" id="ARBA00022475"/>
    </source>
</evidence>
<name>A0A8J7M912_9RHOB</name>
<gene>
    <name evidence="9" type="ORF">H0I76_12805</name>
</gene>
<feature type="transmembrane region" description="Helical" evidence="8">
    <location>
        <begin position="164"/>
        <end position="182"/>
    </location>
</feature>
<evidence type="ECO:0000256" key="6">
    <source>
        <dbReference type="ARBA" id="ARBA00022989"/>
    </source>
</evidence>
<sequence length="238" mass="24952">MGLGGFVKGAVGFALPMISIAGLGSFLTAQEAVAVLIIPTFLSNLWQTLRQGPLAAIWTLKEFWRLNIMMALTIGVVAQLVPRISSGTLFVTLGVVVTVAAGLQLWGWRPQAPKTGPGRTASEVAAGLIAGITGGISGVWGPPVLFFLIALATPKIEMIRAQGIAYLLGSVILVGAHLQSGLLNAVTIPFSLAMCLPVAAGMALGLAVQDRLDQRLFRRMTLAVLCIAGLNLLRRGLF</sequence>
<dbReference type="InterPro" id="IPR052017">
    <property type="entry name" value="TSUP"/>
</dbReference>
<evidence type="ECO:0000256" key="2">
    <source>
        <dbReference type="ARBA" id="ARBA00009142"/>
    </source>
</evidence>
<feature type="transmembrane region" description="Helical" evidence="8">
    <location>
        <begin position="88"/>
        <end position="108"/>
    </location>
</feature>
<reference evidence="9" key="1">
    <citation type="submission" date="2020-12" db="EMBL/GenBank/DDBJ databases">
        <title>Bacterial taxonomy.</title>
        <authorList>
            <person name="Pan X."/>
        </authorList>
    </citation>
    <scope>NUCLEOTIDE SEQUENCE</scope>
    <source>
        <strain evidence="9">M0105</strain>
    </source>
</reference>
<organism evidence="9 10">
    <name type="scientific">Thermohalobaculum xanthum</name>
    <dbReference type="NCBI Taxonomy" id="2753746"/>
    <lineage>
        <taxon>Bacteria</taxon>
        <taxon>Pseudomonadati</taxon>
        <taxon>Pseudomonadota</taxon>
        <taxon>Alphaproteobacteria</taxon>
        <taxon>Rhodobacterales</taxon>
        <taxon>Paracoccaceae</taxon>
        <taxon>Thermohalobaculum</taxon>
    </lineage>
</organism>
<evidence type="ECO:0000256" key="7">
    <source>
        <dbReference type="ARBA" id="ARBA00023136"/>
    </source>
</evidence>
<dbReference type="AlphaFoldDB" id="A0A8J7M912"/>
<evidence type="ECO:0000256" key="3">
    <source>
        <dbReference type="ARBA" id="ARBA00022448"/>
    </source>
</evidence>
<proteinExistence type="inferred from homology"/>
<comment type="subcellular location">
    <subcellularLocation>
        <location evidence="1 8">Cell membrane</location>
        <topology evidence="1 8">Multi-pass membrane protein</topology>
    </subcellularLocation>
</comment>
<keyword evidence="3" id="KW-0813">Transport</keyword>
<feature type="transmembrane region" description="Helical" evidence="8">
    <location>
        <begin position="128"/>
        <end position="152"/>
    </location>
</feature>
<evidence type="ECO:0000313" key="9">
    <source>
        <dbReference type="EMBL" id="MBK0400072.1"/>
    </source>
</evidence>
<dbReference type="Pfam" id="PF01925">
    <property type="entry name" value="TauE"/>
    <property type="match status" value="1"/>
</dbReference>
<evidence type="ECO:0000256" key="8">
    <source>
        <dbReference type="RuleBase" id="RU363041"/>
    </source>
</evidence>
<comment type="similarity">
    <text evidence="2 8">Belongs to the 4-toluene sulfonate uptake permease (TSUP) (TC 2.A.102) family.</text>
</comment>
<dbReference type="EMBL" id="JAEHHL010000007">
    <property type="protein sequence ID" value="MBK0400072.1"/>
    <property type="molecule type" value="Genomic_DNA"/>
</dbReference>
<evidence type="ECO:0000256" key="1">
    <source>
        <dbReference type="ARBA" id="ARBA00004651"/>
    </source>
</evidence>
<evidence type="ECO:0000256" key="5">
    <source>
        <dbReference type="ARBA" id="ARBA00022692"/>
    </source>
</evidence>
<keyword evidence="4 8" id="KW-1003">Cell membrane</keyword>
<feature type="transmembrane region" description="Helical" evidence="8">
    <location>
        <begin position="188"/>
        <end position="208"/>
    </location>
</feature>
<dbReference type="InterPro" id="IPR002781">
    <property type="entry name" value="TM_pro_TauE-like"/>
</dbReference>
<keyword evidence="5 8" id="KW-0812">Transmembrane</keyword>
<evidence type="ECO:0000313" key="10">
    <source>
        <dbReference type="Proteomes" id="UP000655420"/>
    </source>
</evidence>
<dbReference type="PANTHER" id="PTHR30269">
    <property type="entry name" value="TRANSMEMBRANE PROTEIN YFCA"/>
    <property type="match status" value="1"/>
</dbReference>
<feature type="transmembrane region" description="Helical" evidence="8">
    <location>
        <begin position="12"/>
        <end position="43"/>
    </location>
</feature>
<keyword evidence="7 8" id="KW-0472">Membrane</keyword>
<keyword evidence="10" id="KW-1185">Reference proteome</keyword>
<keyword evidence="6 8" id="KW-1133">Transmembrane helix</keyword>
<dbReference type="Proteomes" id="UP000655420">
    <property type="component" value="Unassembled WGS sequence"/>
</dbReference>
<accession>A0A8J7M912</accession>
<dbReference type="PANTHER" id="PTHR30269:SF32">
    <property type="entry name" value="MEMBRANE TRANSPORTER PROTEIN-RELATED"/>
    <property type="match status" value="1"/>
</dbReference>